<dbReference type="InterPro" id="IPR036890">
    <property type="entry name" value="HATPase_C_sf"/>
</dbReference>
<dbReference type="Gene3D" id="3.40.50.2300">
    <property type="match status" value="1"/>
</dbReference>
<dbReference type="EMBL" id="DQAY01000048">
    <property type="protein sequence ID" value="HCO22960.1"/>
    <property type="molecule type" value="Genomic_DNA"/>
</dbReference>
<evidence type="ECO:0000256" key="5">
    <source>
        <dbReference type="ARBA" id="ARBA00022777"/>
    </source>
</evidence>
<keyword evidence="3 6" id="KW-0597">Phosphoprotein</keyword>
<keyword evidence="7" id="KW-0175">Coiled coil</keyword>
<evidence type="ECO:0000256" key="2">
    <source>
        <dbReference type="ARBA" id="ARBA00012438"/>
    </source>
</evidence>
<dbReference type="InterPro" id="IPR036097">
    <property type="entry name" value="HisK_dim/P_sf"/>
</dbReference>
<dbReference type="SUPFAM" id="SSF47384">
    <property type="entry name" value="Homodimeric domain of signal transducing histidine kinase"/>
    <property type="match status" value="1"/>
</dbReference>
<evidence type="ECO:0000259" key="9">
    <source>
        <dbReference type="PROSITE" id="PS50110"/>
    </source>
</evidence>
<reference evidence="10 11" key="1">
    <citation type="journal article" date="2018" name="Nat. Biotechnol.">
        <title>A standardized bacterial taxonomy based on genome phylogeny substantially revises the tree of life.</title>
        <authorList>
            <person name="Parks D.H."/>
            <person name="Chuvochina M."/>
            <person name="Waite D.W."/>
            <person name="Rinke C."/>
            <person name="Skarshewski A."/>
            <person name="Chaumeil P.A."/>
            <person name="Hugenholtz P."/>
        </authorList>
    </citation>
    <scope>NUCLEOTIDE SEQUENCE [LARGE SCALE GENOMIC DNA]</scope>
    <source>
        <strain evidence="10">UBA9375</strain>
    </source>
</reference>
<evidence type="ECO:0000256" key="1">
    <source>
        <dbReference type="ARBA" id="ARBA00000085"/>
    </source>
</evidence>
<dbReference type="SMART" id="SM00091">
    <property type="entry name" value="PAS"/>
    <property type="match status" value="2"/>
</dbReference>
<dbReference type="PROSITE" id="PS50110">
    <property type="entry name" value="RESPONSE_REGULATORY"/>
    <property type="match status" value="1"/>
</dbReference>
<dbReference type="SMART" id="SM00388">
    <property type="entry name" value="HisKA"/>
    <property type="match status" value="1"/>
</dbReference>
<dbReference type="SUPFAM" id="SSF55874">
    <property type="entry name" value="ATPase domain of HSP90 chaperone/DNA topoisomerase II/histidine kinase"/>
    <property type="match status" value="1"/>
</dbReference>
<dbReference type="Pfam" id="PF12860">
    <property type="entry name" value="PAS_7"/>
    <property type="match status" value="1"/>
</dbReference>
<dbReference type="SMART" id="SM00065">
    <property type="entry name" value="GAF"/>
    <property type="match status" value="2"/>
</dbReference>
<dbReference type="Gene3D" id="3.30.450.20">
    <property type="entry name" value="PAS domain"/>
    <property type="match status" value="2"/>
</dbReference>
<dbReference type="EC" id="2.7.13.3" evidence="2"/>
<dbReference type="GO" id="GO:0000155">
    <property type="term" value="F:phosphorelay sensor kinase activity"/>
    <property type="evidence" value="ECO:0007669"/>
    <property type="project" value="InterPro"/>
</dbReference>
<dbReference type="PRINTS" id="PR00344">
    <property type="entry name" value="BCTRLSENSOR"/>
</dbReference>
<dbReference type="PANTHER" id="PTHR43065">
    <property type="entry name" value="SENSOR HISTIDINE KINASE"/>
    <property type="match status" value="1"/>
</dbReference>
<dbReference type="Gene3D" id="3.30.450.40">
    <property type="match status" value="2"/>
</dbReference>
<keyword evidence="5" id="KW-0418">Kinase</keyword>
<feature type="domain" description="Response regulatory" evidence="9">
    <location>
        <begin position="905"/>
        <end position="1017"/>
    </location>
</feature>
<dbReference type="InterPro" id="IPR011006">
    <property type="entry name" value="CheY-like_superfamily"/>
</dbReference>
<dbReference type="Gene3D" id="3.30.565.10">
    <property type="entry name" value="Histidine kinase-like ATPase, C-terminal domain"/>
    <property type="match status" value="1"/>
</dbReference>
<evidence type="ECO:0000256" key="3">
    <source>
        <dbReference type="ARBA" id="ARBA00022553"/>
    </source>
</evidence>
<dbReference type="Pfam" id="PF02518">
    <property type="entry name" value="HATPase_c"/>
    <property type="match status" value="1"/>
</dbReference>
<dbReference type="Pfam" id="PF00072">
    <property type="entry name" value="Response_reg"/>
    <property type="match status" value="1"/>
</dbReference>
<dbReference type="Pfam" id="PF13426">
    <property type="entry name" value="PAS_9"/>
    <property type="match status" value="1"/>
</dbReference>
<dbReference type="SMART" id="SM00448">
    <property type="entry name" value="REC"/>
    <property type="match status" value="1"/>
</dbReference>
<evidence type="ECO:0000313" key="10">
    <source>
        <dbReference type="EMBL" id="HCO22960.1"/>
    </source>
</evidence>
<dbReference type="SMART" id="SM00387">
    <property type="entry name" value="HATPase_c"/>
    <property type="match status" value="1"/>
</dbReference>
<evidence type="ECO:0000256" key="6">
    <source>
        <dbReference type="PROSITE-ProRule" id="PRU00169"/>
    </source>
</evidence>
<dbReference type="InterPro" id="IPR035965">
    <property type="entry name" value="PAS-like_dom_sf"/>
</dbReference>
<dbReference type="InterPro" id="IPR001789">
    <property type="entry name" value="Sig_transdc_resp-reg_receiver"/>
</dbReference>
<gene>
    <name evidence="10" type="ORF">DIT97_07845</name>
</gene>
<dbReference type="InterPro" id="IPR029016">
    <property type="entry name" value="GAF-like_dom_sf"/>
</dbReference>
<feature type="modified residue" description="4-aspartylphosphate" evidence="6">
    <location>
        <position position="956"/>
    </location>
</feature>
<dbReference type="Gene3D" id="1.10.287.130">
    <property type="match status" value="1"/>
</dbReference>
<dbReference type="InterPro" id="IPR003594">
    <property type="entry name" value="HATPase_dom"/>
</dbReference>
<dbReference type="InterPro" id="IPR003018">
    <property type="entry name" value="GAF"/>
</dbReference>
<evidence type="ECO:0000256" key="7">
    <source>
        <dbReference type="SAM" id="Coils"/>
    </source>
</evidence>
<organism evidence="10 11">
    <name type="scientific">Gimesia maris</name>
    <dbReference type="NCBI Taxonomy" id="122"/>
    <lineage>
        <taxon>Bacteria</taxon>
        <taxon>Pseudomonadati</taxon>
        <taxon>Planctomycetota</taxon>
        <taxon>Planctomycetia</taxon>
        <taxon>Planctomycetales</taxon>
        <taxon>Planctomycetaceae</taxon>
        <taxon>Gimesia</taxon>
    </lineage>
</organism>
<sequence length="1025" mass="114517">MGNSQMKDGDIEVLEGPKTLKVLPDIKIILELISKGVSLKDTLNTLVDYIETNSKEMICSILLLDDENQLRHGAAPNMPEDYIRSINGIKIGPNIGSCGTAAYLNQQIVVADIANDPLWKDFKELALIYDLRACWSTPIRSSTGSVLGTFAIYYHKPCKPSQFHLQLIEQAVYLAAIAIEHARVEENLLKSEEESHRLRIQLTEAIESLTEGFALYDADDRLVMCNSKFREFYVESADILIPGQRFEDHIRISAQRGQIADAVGREEEWVRERVKQHQNPKGSYRQKLRNGRWLLISEQKTAGGGIAGVRTDITRQVLYEEELRTSFHLIESIRNLLEHYIVDSNSDQVFEDLLLTLLNTSDSEFGFIAEVQESDSTSFMIRASKRRSAQDELPGFHTGPLSAILESAHLKTFFDQIVKSGEAVISSQSGEDLRLGSLAQDLFESELNSCLGLPIYSQGKLAGVAVIANRPAGYDEEYVEFIKPLLITGGTLIKAHRDEIVRVKNERALQISEERFSKIFHLNPLGKVIINFNTERLIDVNESFLITTRYAREEVIGKTIHELNLFADTVRWQEIVGIAHKEGMEYDQETLLQTKIGEKRSIQCYACLIQTAGEPLLLVMYKDLTEQKHARELNRQLQIQLQHGQKMKAIGQLAAEVAHEFNNILVGINMNAELLLMTAENELPEEYRGPIQEIKNSGERATELVKQMLSFGRKKVPNTSWINLNMLITVHQNMYQRILGEAIKLQVNLDSNTKPAWADEAEIEQALMNLVVNARDAMPEGGTLAISTQNALFTEDQIAREYGTLPGSYSQISVIDNGCGMSAETVEQIFEPFFTTKPAEMGTGLGLSTVFRDISNNGGFISVESQLGQGTEFRIYLPQDQGKTVEAENIAPATSHDPITGGTETLLVCDDEESVLTVLSALLEKLGYSVIKALGPRKAIQAARSHIGRISLLLTDFNMPDMNGQQLAEELTQLDPDLKVILLSGMTGDILEYGDDFELIQKPAKIGQLAQKIRKVLGDTDRSGF</sequence>
<dbReference type="InterPro" id="IPR000014">
    <property type="entry name" value="PAS"/>
</dbReference>
<dbReference type="CDD" id="cd00082">
    <property type="entry name" value="HisKA"/>
    <property type="match status" value="1"/>
</dbReference>
<evidence type="ECO:0000256" key="4">
    <source>
        <dbReference type="ARBA" id="ARBA00022679"/>
    </source>
</evidence>
<dbReference type="Pfam" id="PF00512">
    <property type="entry name" value="HisKA"/>
    <property type="match status" value="1"/>
</dbReference>
<accession>A0A3D3R5R0</accession>
<dbReference type="Pfam" id="PF13185">
    <property type="entry name" value="GAF_2"/>
    <property type="match status" value="2"/>
</dbReference>
<evidence type="ECO:0000313" key="11">
    <source>
        <dbReference type="Proteomes" id="UP000263642"/>
    </source>
</evidence>
<protein>
    <recommendedName>
        <fullName evidence="2">histidine kinase</fullName>
        <ecNumber evidence="2">2.7.13.3</ecNumber>
    </recommendedName>
</protein>
<name>A0A3D3R5R0_9PLAN</name>
<dbReference type="Proteomes" id="UP000263642">
    <property type="component" value="Unassembled WGS sequence"/>
</dbReference>
<dbReference type="SUPFAM" id="SSF55781">
    <property type="entry name" value="GAF domain-like"/>
    <property type="match status" value="2"/>
</dbReference>
<dbReference type="SUPFAM" id="SSF52172">
    <property type="entry name" value="CheY-like"/>
    <property type="match status" value="1"/>
</dbReference>
<dbReference type="InterPro" id="IPR004358">
    <property type="entry name" value="Sig_transdc_His_kin-like_C"/>
</dbReference>
<dbReference type="AlphaFoldDB" id="A0A3D3R5R0"/>
<keyword evidence="4" id="KW-0808">Transferase</keyword>
<evidence type="ECO:0000259" key="8">
    <source>
        <dbReference type="PROSITE" id="PS50109"/>
    </source>
</evidence>
<comment type="catalytic activity">
    <reaction evidence="1">
        <text>ATP + protein L-histidine = ADP + protein N-phospho-L-histidine.</text>
        <dbReference type="EC" id="2.7.13.3"/>
    </reaction>
</comment>
<dbReference type="PROSITE" id="PS50109">
    <property type="entry name" value="HIS_KIN"/>
    <property type="match status" value="1"/>
</dbReference>
<feature type="coiled-coil region" evidence="7">
    <location>
        <begin position="174"/>
        <end position="201"/>
    </location>
</feature>
<proteinExistence type="predicted"/>
<dbReference type="InterPro" id="IPR003661">
    <property type="entry name" value="HisK_dim/P_dom"/>
</dbReference>
<dbReference type="InterPro" id="IPR005467">
    <property type="entry name" value="His_kinase_dom"/>
</dbReference>
<dbReference type="PANTHER" id="PTHR43065:SF42">
    <property type="entry name" value="TWO-COMPONENT SENSOR PPRA"/>
    <property type="match status" value="1"/>
</dbReference>
<dbReference type="SUPFAM" id="SSF55785">
    <property type="entry name" value="PYP-like sensor domain (PAS domain)"/>
    <property type="match status" value="2"/>
</dbReference>
<feature type="domain" description="Histidine kinase" evidence="8">
    <location>
        <begin position="656"/>
        <end position="881"/>
    </location>
</feature>
<dbReference type="NCBIfam" id="TIGR00229">
    <property type="entry name" value="sensory_box"/>
    <property type="match status" value="1"/>
</dbReference>
<comment type="caution">
    <text evidence="10">The sequence shown here is derived from an EMBL/GenBank/DDBJ whole genome shotgun (WGS) entry which is preliminary data.</text>
</comment>
<dbReference type="CDD" id="cd00130">
    <property type="entry name" value="PAS"/>
    <property type="match status" value="1"/>
</dbReference>